<dbReference type="AlphaFoldDB" id="A0A2H8THH4"/>
<keyword evidence="4" id="KW-0130">Cell adhesion</keyword>
<evidence type="ECO:0000256" key="2">
    <source>
        <dbReference type="ARBA" id="ARBA00008141"/>
    </source>
</evidence>
<feature type="transmembrane region" description="Helical" evidence="7">
    <location>
        <begin position="161"/>
        <end position="185"/>
    </location>
</feature>
<gene>
    <name evidence="8" type="primary">Ninj1_3</name>
</gene>
<evidence type="ECO:0000256" key="6">
    <source>
        <dbReference type="ARBA" id="ARBA00023136"/>
    </source>
</evidence>
<dbReference type="GO" id="GO:0042246">
    <property type="term" value="P:tissue regeneration"/>
    <property type="evidence" value="ECO:0007669"/>
    <property type="project" value="InterPro"/>
</dbReference>
<dbReference type="EMBL" id="GFXV01001675">
    <property type="protein sequence ID" value="MBW13480.1"/>
    <property type="molecule type" value="Transcribed_RNA"/>
</dbReference>
<proteinExistence type="inferred from homology"/>
<reference evidence="8" key="1">
    <citation type="submission" date="2017-10" db="EMBL/GenBank/DDBJ databases">
        <title>Transcriptome Assembly of Sugarcane Aphid Adults.</title>
        <authorList>
            <person name="Scully E.D."/>
            <person name="Palmer N.A."/>
            <person name="Geib S.M."/>
            <person name="Sarath G."/>
            <person name="Sattler S.E."/>
        </authorList>
    </citation>
    <scope>NUCLEOTIDE SEQUENCE</scope>
    <source>
        <tissue evidence="8">Whole body</tissue>
    </source>
</reference>
<dbReference type="GO" id="GO:0007155">
    <property type="term" value="P:cell adhesion"/>
    <property type="evidence" value="ECO:0007669"/>
    <property type="project" value="UniProtKB-KW"/>
</dbReference>
<dbReference type="InterPro" id="IPR007007">
    <property type="entry name" value="Ninjurin"/>
</dbReference>
<evidence type="ECO:0000256" key="5">
    <source>
        <dbReference type="ARBA" id="ARBA00022989"/>
    </source>
</evidence>
<keyword evidence="6 7" id="KW-0472">Membrane</keyword>
<feature type="transmembrane region" description="Helical" evidence="7">
    <location>
        <begin position="206"/>
        <end position="230"/>
    </location>
</feature>
<keyword evidence="3 7" id="KW-0812">Transmembrane</keyword>
<evidence type="ECO:0000256" key="3">
    <source>
        <dbReference type="ARBA" id="ARBA00022692"/>
    </source>
</evidence>
<name>A0A2H8THH4_9HEMI</name>
<sequence length="250" mass="27556">MPACPPSHYSTEQQVLKDRDQVYTNNNSETTEQKLKHAAAQTPNRSTDIKTQQIEMNEIVTTNRSSTVDFSTDHTDTNGAEMGLVNNQNDKELPADDDSLLPNQTVIANEVIGNIDDDTPRAFNIYRNKKLLSHGMMDVALFSANANQLRYVLENSDGSALFIICIVLLLISIFLQILVGVALLLSARYNVTNCDQRRMAFKLGNYVIVGIFLITVVNIFITSFGGPAVISPAVVLSTSVTVTEYPDVLL</sequence>
<dbReference type="PANTHER" id="PTHR12316">
    <property type="entry name" value="NINJURIN-RELATED"/>
    <property type="match status" value="1"/>
</dbReference>
<dbReference type="Pfam" id="PF04923">
    <property type="entry name" value="Ninjurin"/>
    <property type="match status" value="1"/>
</dbReference>
<organism evidence="8">
    <name type="scientific">Melanaphis sacchari</name>
    <dbReference type="NCBI Taxonomy" id="742174"/>
    <lineage>
        <taxon>Eukaryota</taxon>
        <taxon>Metazoa</taxon>
        <taxon>Ecdysozoa</taxon>
        <taxon>Arthropoda</taxon>
        <taxon>Hexapoda</taxon>
        <taxon>Insecta</taxon>
        <taxon>Pterygota</taxon>
        <taxon>Neoptera</taxon>
        <taxon>Paraneoptera</taxon>
        <taxon>Hemiptera</taxon>
        <taxon>Sternorrhyncha</taxon>
        <taxon>Aphidomorpha</taxon>
        <taxon>Aphidoidea</taxon>
        <taxon>Aphididae</taxon>
        <taxon>Aphidini</taxon>
        <taxon>Melanaphis</taxon>
    </lineage>
</organism>
<accession>A0A2H8THH4</accession>
<keyword evidence="5 7" id="KW-1133">Transmembrane helix</keyword>
<comment type="subcellular location">
    <subcellularLocation>
        <location evidence="1">Membrane</location>
        <topology evidence="1">Multi-pass membrane protein</topology>
    </subcellularLocation>
</comment>
<evidence type="ECO:0000256" key="7">
    <source>
        <dbReference type="SAM" id="Phobius"/>
    </source>
</evidence>
<dbReference type="GO" id="GO:0016020">
    <property type="term" value="C:membrane"/>
    <property type="evidence" value="ECO:0007669"/>
    <property type="project" value="UniProtKB-SubCell"/>
</dbReference>
<evidence type="ECO:0000256" key="4">
    <source>
        <dbReference type="ARBA" id="ARBA00022889"/>
    </source>
</evidence>
<comment type="similarity">
    <text evidence="2">Belongs to the ninjurin family.</text>
</comment>
<dbReference type="OrthoDB" id="6114058at2759"/>
<evidence type="ECO:0000256" key="1">
    <source>
        <dbReference type="ARBA" id="ARBA00004141"/>
    </source>
</evidence>
<dbReference type="PANTHER" id="PTHR12316:SF17">
    <property type="entry name" value="NINJURIN C, ISOFORM D"/>
    <property type="match status" value="1"/>
</dbReference>
<evidence type="ECO:0000313" key="8">
    <source>
        <dbReference type="EMBL" id="MBW13480.1"/>
    </source>
</evidence>
<protein>
    <submittedName>
        <fullName evidence="8">Ninjurin-1</fullName>
    </submittedName>
</protein>